<dbReference type="AlphaFoldDB" id="A0A9R1TPU7"/>
<evidence type="ECO:0000313" key="9">
    <source>
        <dbReference type="RefSeq" id="XP_011313495.1"/>
    </source>
</evidence>
<dbReference type="Pfam" id="PF01733">
    <property type="entry name" value="Nucleoside_tran"/>
    <property type="match status" value="1"/>
</dbReference>
<accession>A0A9R1TPU7</accession>
<dbReference type="InterPro" id="IPR036259">
    <property type="entry name" value="MFS_trans_sf"/>
</dbReference>
<name>A0A9R1TPU7_9HYME</name>
<evidence type="ECO:0000256" key="3">
    <source>
        <dbReference type="ARBA" id="ARBA00022448"/>
    </source>
</evidence>
<sequence length="144" mass="15876">MYADDAAIVAEEGAELGKMLKTLERWADRNNMEPSKRFLIIPVVLRALFIPLFLLCNYHVGDDLSVRALPVLIDNDWIYLAIGIIMGLSSGYFSSLGMMYCPTEVDPRHSSTAGMFAAAALITGIFFGVLSSNVMPLIVNNISW</sequence>
<dbReference type="SUPFAM" id="SSF103473">
    <property type="entry name" value="MFS general substrate transporter"/>
    <property type="match status" value="1"/>
</dbReference>
<comment type="similarity">
    <text evidence="2">Belongs to the SLC29A/ENT transporter (TC 2.A.57) family.</text>
</comment>
<gene>
    <name evidence="9" type="primary">LOC105272965</name>
</gene>
<keyword evidence="8" id="KW-1185">Reference proteome</keyword>
<keyword evidence="3" id="KW-0813">Transport</keyword>
<evidence type="ECO:0000256" key="4">
    <source>
        <dbReference type="ARBA" id="ARBA00022692"/>
    </source>
</evidence>
<comment type="subcellular location">
    <subcellularLocation>
        <location evidence="1">Membrane</location>
        <topology evidence="1">Multi-pass membrane protein</topology>
    </subcellularLocation>
</comment>
<dbReference type="GO" id="GO:0005337">
    <property type="term" value="F:nucleoside transmembrane transporter activity"/>
    <property type="evidence" value="ECO:0007669"/>
    <property type="project" value="InterPro"/>
</dbReference>
<dbReference type="OrthoDB" id="1856718at2759"/>
<dbReference type="InterPro" id="IPR002259">
    <property type="entry name" value="Eqnu_transpt"/>
</dbReference>
<feature type="transmembrane region" description="Helical" evidence="7">
    <location>
        <begin position="113"/>
        <end position="139"/>
    </location>
</feature>
<reference evidence="9" key="1">
    <citation type="submission" date="2025-08" db="UniProtKB">
        <authorList>
            <consortium name="RefSeq"/>
        </authorList>
    </citation>
    <scope>IDENTIFICATION</scope>
    <source>
        <strain evidence="9">USDA-PBARC FA_bdor</strain>
        <tissue evidence="9">Whole organism</tissue>
    </source>
</reference>
<evidence type="ECO:0000256" key="5">
    <source>
        <dbReference type="ARBA" id="ARBA00022989"/>
    </source>
</evidence>
<evidence type="ECO:0000256" key="2">
    <source>
        <dbReference type="ARBA" id="ARBA00007965"/>
    </source>
</evidence>
<keyword evidence="4 7" id="KW-0812">Transmembrane</keyword>
<proteinExistence type="inferred from homology"/>
<evidence type="ECO:0000313" key="8">
    <source>
        <dbReference type="Proteomes" id="UP000694866"/>
    </source>
</evidence>
<dbReference type="GeneID" id="105272965"/>
<dbReference type="KEGG" id="fas:105272965"/>
<keyword evidence="6 7" id="KW-0472">Membrane</keyword>
<evidence type="ECO:0000256" key="6">
    <source>
        <dbReference type="ARBA" id="ARBA00023136"/>
    </source>
</evidence>
<dbReference type="PANTHER" id="PTHR10332">
    <property type="entry name" value="EQUILIBRATIVE NUCLEOSIDE TRANSPORTER"/>
    <property type="match status" value="1"/>
</dbReference>
<dbReference type="Proteomes" id="UP000694866">
    <property type="component" value="Unplaced"/>
</dbReference>
<dbReference type="RefSeq" id="XP_011313495.1">
    <property type="nucleotide sequence ID" value="XM_011315193.1"/>
</dbReference>
<protein>
    <submittedName>
        <fullName evidence="9">Equilibrative nucleoside transporter 2</fullName>
    </submittedName>
</protein>
<organism evidence="8 9">
    <name type="scientific">Fopius arisanus</name>
    <dbReference type="NCBI Taxonomy" id="64838"/>
    <lineage>
        <taxon>Eukaryota</taxon>
        <taxon>Metazoa</taxon>
        <taxon>Ecdysozoa</taxon>
        <taxon>Arthropoda</taxon>
        <taxon>Hexapoda</taxon>
        <taxon>Insecta</taxon>
        <taxon>Pterygota</taxon>
        <taxon>Neoptera</taxon>
        <taxon>Endopterygota</taxon>
        <taxon>Hymenoptera</taxon>
        <taxon>Apocrita</taxon>
        <taxon>Ichneumonoidea</taxon>
        <taxon>Braconidae</taxon>
        <taxon>Opiinae</taxon>
        <taxon>Fopius</taxon>
    </lineage>
</organism>
<dbReference type="PANTHER" id="PTHR10332:SF80">
    <property type="entry name" value="EQUILIBRATIVE NUCLEOSIDE TRANSPORTER 2, ISOFORM A"/>
    <property type="match status" value="1"/>
</dbReference>
<dbReference type="GO" id="GO:0005886">
    <property type="term" value="C:plasma membrane"/>
    <property type="evidence" value="ECO:0007669"/>
    <property type="project" value="TreeGrafter"/>
</dbReference>
<evidence type="ECO:0000256" key="1">
    <source>
        <dbReference type="ARBA" id="ARBA00004141"/>
    </source>
</evidence>
<keyword evidence="5 7" id="KW-1133">Transmembrane helix</keyword>
<feature type="transmembrane region" description="Helical" evidence="7">
    <location>
        <begin position="80"/>
        <end position="101"/>
    </location>
</feature>
<feature type="transmembrane region" description="Helical" evidence="7">
    <location>
        <begin position="38"/>
        <end position="60"/>
    </location>
</feature>
<evidence type="ECO:0000256" key="7">
    <source>
        <dbReference type="SAM" id="Phobius"/>
    </source>
</evidence>